<gene>
    <name evidence="7" type="ORF">KTH89_00545</name>
</gene>
<dbReference type="PANTHER" id="PTHR43790:SF9">
    <property type="entry name" value="GALACTOFURANOSE TRANSPORTER ATP-BINDING PROTEIN YTFR"/>
    <property type="match status" value="1"/>
</dbReference>
<name>A0A949NFC9_9FIRM</name>
<keyword evidence="3" id="KW-0547">Nucleotide-binding</keyword>
<evidence type="ECO:0000256" key="2">
    <source>
        <dbReference type="ARBA" id="ARBA00022737"/>
    </source>
</evidence>
<dbReference type="PROSITE" id="PS00211">
    <property type="entry name" value="ABC_TRANSPORTER_1"/>
    <property type="match status" value="1"/>
</dbReference>
<sequence length="525" mass="58439">MDSINNIEGRESMGGIESEEATDRTDRQADMELVRVENIRKTFGETEVLHGVSLCLHSGEIMGLAGHNGAGKSVLIKIMGGIHKPTEGKIFYEGREVRLQSTKEACQAGFFIVPQELNLARQLSVAENIFIGRKEFVKKKGLVNRRFIHSESKRLLKEYFDIDIDPSMPVGDIDTVMQRLVQVVRCLNGGAKVIVFDETTAGLARHERDILFRHMKILAQKGLGIIFISHMIPEMLEICDTVTALRGGELVGTQPIENLNHNKIVEMIVGQEFVNSNFKKQKPGEEVLLSVKDLHSDNGVLDHISFDVKKGEILGVYGLRNQGQNLMLDMIYGAYKRGSALIEIDGRKVQIRTPGQAVANGLTLLPERGPRTVFYEKSIVENLAVQFTNVKSRSRFVNKKAELRLAEDAVKKFHVRGHSSLNKKLTSLSGGNMQKVLIARSMLVEPEVLMFVEPTQGIDIGAKEEVKSLLLEAAKQGKGVIIITAEIDDIIDICNRAVIIKEGRIKAVIEAAEENRERIIEESTK</sequence>
<dbReference type="SMART" id="SM00382">
    <property type="entry name" value="AAA"/>
    <property type="match status" value="1"/>
</dbReference>
<accession>A0A949NFC9</accession>
<dbReference type="PANTHER" id="PTHR43790">
    <property type="entry name" value="CARBOHYDRATE TRANSPORT ATP-BINDING PROTEIN MG119-RELATED"/>
    <property type="match status" value="1"/>
</dbReference>
<dbReference type="CDD" id="cd03216">
    <property type="entry name" value="ABC_Carb_Monos_I"/>
    <property type="match status" value="1"/>
</dbReference>
<feature type="domain" description="ABC transporter" evidence="6">
    <location>
        <begin position="286"/>
        <end position="521"/>
    </location>
</feature>
<organism evidence="7 8">
    <name type="scientific">Diplocloster agilis</name>
    <dbReference type="NCBI Taxonomy" id="2850323"/>
    <lineage>
        <taxon>Bacteria</taxon>
        <taxon>Bacillati</taxon>
        <taxon>Bacillota</taxon>
        <taxon>Clostridia</taxon>
        <taxon>Lachnospirales</taxon>
        <taxon>Lachnospiraceae</taxon>
        <taxon>Diplocloster</taxon>
    </lineage>
</organism>
<dbReference type="InterPro" id="IPR003593">
    <property type="entry name" value="AAA+_ATPase"/>
</dbReference>
<dbReference type="RefSeq" id="WP_238720233.1">
    <property type="nucleotide sequence ID" value="NZ_JAHQCW010000001.1"/>
</dbReference>
<keyword evidence="1" id="KW-0813">Transport</keyword>
<dbReference type="CDD" id="cd03215">
    <property type="entry name" value="ABC_Carb_Monos_II"/>
    <property type="match status" value="1"/>
</dbReference>
<dbReference type="InterPro" id="IPR027417">
    <property type="entry name" value="P-loop_NTPase"/>
</dbReference>
<evidence type="ECO:0000256" key="3">
    <source>
        <dbReference type="ARBA" id="ARBA00022741"/>
    </source>
</evidence>
<feature type="region of interest" description="Disordered" evidence="5">
    <location>
        <begin position="1"/>
        <end position="28"/>
    </location>
</feature>
<dbReference type="SUPFAM" id="SSF52540">
    <property type="entry name" value="P-loop containing nucleoside triphosphate hydrolases"/>
    <property type="match status" value="2"/>
</dbReference>
<dbReference type="InterPro" id="IPR050107">
    <property type="entry name" value="ABC_carbohydrate_import_ATPase"/>
</dbReference>
<dbReference type="InterPro" id="IPR003439">
    <property type="entry name" value="ABC_transporter-like_ATP-bd"/>
</dbReference>
<reference evidence="7" key="1">
    <citation type="submission" date="2021-06" db="EMBL/GenBank/DDBJ databases">
        <title>Description of novel taxa of the family Lachnospiraceae.</title>
        <authorList>
            <person name="Chaplin A.V."/>
            <person name="Sokolova S.R."/>
            <person name="Pikina A.P."/>
            <person name="Korzhanova M."/>
            <person name="Belova V."/>
            <person name="Korostin D."/>
            <person name="Efimov B.A."/>
        </authorList>
    </citation>
    <scope>NUCLEOTIDE SEQUENCE</scope>
    <source>
        <strain evidence="7">ASD5720</strain>
    </source>
</reference>
<dbReference type="Gene3D" id="3.40.50.300">
    <property type="entry name" value="P-loop containing nucleotide triphosphate hydrolases"/>
    <property type="match status" value="2"/>
</dbReference>
<dbReference type="GO" id="GO:0005524">
    <property type="term" value="F:ATP binding"/>
    <property type="evidence" value="ECO:0007669"/>
    <property type="project" value="UniProtKB-KW"/>
</dbReference>
<keyword evidence="8" id="KW-1185">Reference proteome</keyword>
<evidence type="ECO:0000256" key="4">
    <source>
        <dbReference type="ARBA" id="ARBA00022840"/>
    </source>
</evidence>
<protein>
    <submittedName>
        <fullName evidence="7">Sugar ABC transporter ATP-binding protein</fullName>
    </submittedName>
</protein>
<dbReference type="EMBL" id="JAHQCW010000001">
    <property type="protein sequence ID" value="MBU9735003.1"/>
    <property type="molecule type" value="Genomic_DNA"/>
</dbReference>
<keyword evidence="2" id="KW-0677">Repeat</keyword>
<dbReference type="Proteomes" id="UP000712157">
    <property type="component" value="Unassembled WGS sequence"/>
</dbReference>
<dbReference type="InterPro" id="IPR017871">
    <property type="entry name" value="ABC_transporter-like_CS"/>
</dbReference>
<keyword evidence="4 7" id="KW-0067">ATP-binding</keyword>
<evidence type="ECO:0000313" key="7">
    <source>
        <dbReference type="EMBL" id="MBU9735003.1"/>
    </source>
</evidence>
<evidence type="ECO:0000259" key="6">
    <source>
        <dbReference type="PROSITE" id="PS50893"/>
    </source>
</evidence>
<evidence type="ECO:0000256" key="5">
    <source>
        <dbReference type="SAM" id="MobiDB-lite"/>
    </source>
</evidence>
<dbReference type="AlphaFoldDB" id="A0A949NFC9"/>
<dbReference type="GO" id="GO:0016887">
    <property type="term" value="F:ATP hydrolysis activity"/>
    <property type="evidence" value="ECO:0007669"/>
    <property type="project" value="InterPro"/>
</dbReference>
<dbReference type="Pfam" id="PF00005">
    <property type="entry name" value="ABC_tran"/>
    <property type="match status" value="2"/>
</dbReference>
<evidence type="ECO:0000256" key="1">
    <source>
        <dbReference type="ARBA" id="ARBA00022448"/>
    </source>
</evidence>
<evidence type="ECO:0000313" key="8">
    <source>
        <dbReference type="Proteomes" id="UP000712157"/>
    </source>
</evidence>
<dbReference type="PROSITE" id="PS50893">
    <property type="entry name" value="ABC_TRANSPORTER_2"/>
    <property type="match status" value="2"/>
</dbReference>
<comment type="caution">
    <text evidence="7">The sequence shown here is derived from an EMBL/GenBank/DDBJ whole genome shotgun (WGS) entry which is preliminary data.</text>
</comment>
<feature type="domain" description="ABC transporter" evidence="6">
    <location>
        <begin position="34"/>
        <end position="272"/>
    </location>
</feature>
<proteinExistence type="predicted"/>